<protein>
    <submittedName>
        <fullName evidence="2">Uncharacterized protein</fullName>
    </submittedName>
</protein>
<feature type="compositionally biased region" description="Basic and acidic residues" evidence="1">
    <location>
        <begin position="214"/>
        <end position="233"/>
    </location>
</feature>
<evidence type="ECO:0000313" key="2">
    <source>
        <dbReference type="EMBL" id="SZX68921.1"/>
    </source>
</evidence>
<accession>A0A383VUP6</accession>
<gene>
    <name evidence="2" type="ORF">BQ4739_LOCUS9233</name>
</gene>
<name>A0A383VUP6_TETOB</name>
<dbReference type="EMBL" id="FNXT01000890">
    <property type="protein sequence ID" value="SZX68921.1"/>
    <property type="molecule type" value="Genomic_DNA"/>
</dbReference>
<feature type="region of interest" description="Disordered" evidence="1">
    <location>
        <begin position="213"/>
        <end position="233"/>
    </location>
</feature>
<keyword evidence="3" id="KW-1185">Reference proteome</keyword>
<evidence type="ECO:0000313" key="3">
    <source>
        <dbReference type="Proteomes" id="UP000256970"/>
    </source>
</evidence>
<organism evidence="2 3">
    <name type="scientific">Tetradesmus obliquus</name>
    <name type="common">Green alga</name>
    <name type="synonym">Acutodesmus obliquus</name>
    <dbReference type="NCBI Taxonomy" id="3088"/>
    <lineage>
        <taxon>Eukaryota</taxon>
        <taxon>Viridiplantae</taxon>
        <taxon>Chlorophyta</taxon>
        <taxon>core chlorophytes</taxon>
        <taxon>Chlorophyceae</taxon>
        <taxon>CS clade</taxon>
        <taxon>Sphaeropleales</taxon>
        <taxon>Scenedesmaceae</taxon>
        <taxon>Tetradesmus</taxon>
    </lineage>
</organism>
<sequence>MNAADYERAKQLLSCSSEDMPFSVALTMIGSAMQAGQEDVAKTVVQLPQFQNEEQQCRLLMLAVQHSWPGLVKHLLTCGVRAPQNILSHVRDTATLEALLAGVPEEQHAELANHACAYGGLSSCLGKLLLRQYREQWRQKQQLEQLKLGAQHILIAALTTQKQAAALMQEAQVAAAAAAGVQAMAAPAAVLGTACQCSGSCCQQLQHSTTDEQQQQRDHQHQLSHGVRADIAE</sequence>
<dbReference type="AlphaFoldDB" id="A0A383VUP6"/>
<proteinExistence type="predicted"/>
<dbReference type="Proteomes" id="UP000256970">
    <property type="component" value="Unassembled WGS sequence"/>
</dbReference>
<reference evidence="2 3" key="1">
    <citation type="submission" date="2016-10" db="EMBL/GenBank/DDBJ databases">
        <authorList>
            <person name="Cai Z."/>
        </authorList>
    </citation>
    <scope>NUCLEOTIDE SEQUENCE [LARGE SCALE GENOMIC DNA]</scope>
</reference>
<evidence type="ECO:0000256" key="1">
    <source>
        <dbReference type="SAM" id="MobiDB-lite"/>
    </source>
</evidence>